<dbReference type="Pfam" id="PF00072">
    <property type="entry name" value="Response_reg"/>
    <property type="match status" value="1"/>
</dbReference>
<dbReference type="GO" id="GO:0000976">
    <property type="term" value="F:transcription cis-regulatory region binding"/>
    <property type="evidence" value="ECO:0007669"/>
    <property type="project" value="TreeGrafter"/>
</dbReference>
<sequence length="132" mass="14658">MNAENATRPIRLILVDDEESFVNVLTKRLTRRGVEVTPVLSGAEALRLMRKYEYDVMVLDLKMEEMSGLDVLKTVRIVAPETPVIMLTGHGSEQAAREGVTLGASDYLLKPCDLDVLFHKITKAACKARATQ</sequence>
<dbReference type="SUPFAM" id="SSF52172">
    <property type="entry name" value="CheY-like"/>
    <property type="match status" value="1"/>
</dbReference>
<evidence type="ECO:0000313" key="9">
    <source>
        <dbReference type="EMBL" id="TVM30992.1"/>
    </source>
</evidence>
<dbReference type="Proteomes" id="UP000503251">
    <property type="component" value="Chromosome"/>
</dbReference>
<keyword evidence="11" id="KW-1185">Reference proteome</keyword>
<dbReference type="InterPro" id="IPR001789">
    <property type="entry name" value="Sig_transdc_resp-reg_receiver"/>
</dbReference>
<keyword evidence="5" id="KW-0804">Transcription</keyword>
<keyword evidence="1 6" id="KW-0597">Phosphoprotein</keyword>
<evidence type="ECO:0000256" key="6">
    <source>
        <dbReference type="PROSITE-ProRule" id="PRU00169"/>
    </source>
</evidence>
<dbReference type="GO" id="GO:0000156">
    <property type="term" value="F:phosphorelay response regulator activity"/>
    <property type="evidence" value="ECO:0007669"/>
    <property type="project" value="TreeGrafter"/>
</dbReference>
<evidence type="ECO:0000313" key="8">
    <source>
        <dbReference type="EMBL" id="QJT09630.1"/>
    </source>
</evidence>
<keyword evidence="4" id="KW-0238">DNA-binding</keyword>
<dbReference type="SMART" id="SM00448">
    <property type="entry name" value="REC"/>
    <property type="match status" value="1"/>
</dbReference>
<evidence type="ECO:0000256" key="4">
    <source>
        <dbReference type="ARBA" id="ARBA00023125"/>
    </source>
</evidence>
<evidence type="ECO:0000259" key="7">
    <source>
        <dbReference type="PROSITE" id="PS50110"/>
    </source>
</evidence>
<feature type="modified residue" description="4-aspartylphosphate" evidence="6">
    <location>
        <position position="60"/>
    </location>
</feature>
<dbReference type="Gene3D" id="3.40.50.2300">
    <property type="match status" value="1"/>
</dbReference>
<dbReference type="InterPro" id="IPR039420">
    <property type="entry name" value="WalR-like"/>
</dbReference>
<evidence type="ECO:0000313" key="10">
    <source>
        <dbReference type="Proteomes" id="UP000434052"/>
    </source>
</evidence>
<dbReference type="PANTHER" id="PTHR48111:SF1">
    <property type="entry name" value="TWO-COMPONENT RESPONSE REGULATOR ORR33"/>
    <property type="match status" value="1"/>
</dbReference>
<protein>
    <submittedName>
        <fullName evidence="9">Response regulator</fullName>
    </submittedName>
</protein>
<dbReference type="OrthoDB" id="9800029at2"/>
<reference evidence="8 11" key="2">
    <citation type="submission" date="2019-04" db="EMBL/GenBank/DDBJ databases">
        <title>Isolation and culture of sulfate reducing bacteria from the cold seep of the South China Sea.</title>
        <authorList>
            <person name="Sun C."/>
            <person name="Liu R."/>
        </authorList>
    </citation>
    <scope>NUCLEOTIDE SEQUENCE [LARGE SCALE GENOMIC DNA]</scope>
    <source>
        <strain evidence="8 11">CS1</strain>
    </source>
</reference>
<feature type="domain" description="Response regulatory" evidence="7">
    <location>
        <begin position="11"/>
        <end position="125"/>
    </location>
</feature>
<dbReference type="Proteomes" id="UP000434052">
    <property type="component" value="Unassembled WGS sequence"/>
</dbReference>
<dbReference type="AlphaFoldDB" id="A0A6P1ZEM0"/>
<evidence type="ECO:0000256" key="3">
    <source>
        <dbReference type="ARBA" id="ARBA00023015"/>
    </source>
</evidence>
<dbReference type="EMBL" id="CP039543">
    <property type="protein sequence ID" value="QJT09630.1"/>
    <property type="molecule type" value="Genomic_DNA"/>
</dbReference>
<evidence type="ECO:0000313" key="11">
    <source>
        <dbReference type="Proteomes" id="UP000503251"/>
    </source>
</evidence>
<dbReference type="PANTHER" id="PTHR48111">
    <property type="entry name" value="REGULATOR OF RPOS"/>
    <property type="match status" value="1"/>
</dbReference>
<gene>
    <name evidence="9" type="ORF">DQK91_19320</name>
    <name evidence="8" type="ORF">E8L03_12095</name>
</gene>
<evidence type="ECO:0000256" key="5">
    <source>
        <dbReference type="ARBA" id="ARBA00023163"/>
    </source>
</evidence>
<dbReference type="GO" id="GO:0032993">
    <property type="term" value="C:protein-DNA complex"/>
    <property type="evidence" value="ECO:0007669"/>
    <property type="project" value="TreeGrafter"/>
</dbReference>
<accession>A0A6P1ZEM0</accession>
<evidence type="ECO:0000256" key="2">
    <source>
        <dbReference type="ARBA" id="ARBA00023012"/>
    </source>
</evidence>
<dbReference type="RefSeq" id="WP_144307049.1">
    <property type="nucleotide sequence ID" value="NZ_CP039543.1"/>
</dbReference>
<dbReference type="PROSITE" id="PS50110">
    <property type="entry name" value="RESPONSE_REGULATORY"/>
    <property type="match status" value="1"/>
</dbReference>
<keyword evidence="3" id="KW-0805">Transcription regulation</keyword>
<dbReference type="InterPro" id="IPR011006">
    <property type="entry name" value="CheY-like_superfamily"/>
</dbReference>
<reference evidence="9 10" key="1">
    <citation type="submission" date="2018-06" db="EMBL/GenBank/DDBJ databases">
        <title>Complete genome of Desulfovibrio marinus P48SEP.</title>
        <authorList>
            <person name="Crispim J.S."/>
            <person name="Vidigal P.M.P."/>
            <person name="Silva L.C.F."/>
            <person name="Araujo L.C."/>
            <person name="Laguardia C.N."/>
            <person name="Dias R.S."/>
            <person name="Sousa M.P."/>
            <person name="Paula S.O."/>
            <person name="Silva C."/>
        </authorList>
    </citation>
    <scope>NUCLEOTIDE SEQUENCE [LARGE SCALE GENOMIC DNA]</scope>
    <source>
        <strain evidence="9 10">P48SEP</strain>
    </source>
</reference>
<dbReference type="GO" id="GO:0005829">
    <property type="term" value="C:cytosol"/>
    <property type="evidence" value="ECO:0007669"/>
    <property type="project" value="TreeGrafter"/>
</dbReference>
<dbReference type="GO" id="GO:0006355">
    <property type="term" value="P:regulation of DNA-templated transcription"/>
    <property type="evidence" value="ECO:0007669"/>
    <property type="project" value="TreeGrafter"/>
</dbReference>
<name>A0A6P1ZEM0_9BACT</name>
<organism evidence="9 10">
    <name type="scientific">Oceanidesulfovibrio marinus</name>
    <dbReference type="NCBI Taxonomy" id="370038"/>
    <lineage>
        <taxon>Bacteria</taxon>
        <taxon>Pseudomonadati</taxon>
        <taxon>Thermodesulfobacteriota</taxon>
        <taxon>Desulfovibrionia</taxon>
        <taxon>Desulfovibrionales</taxon>
        <taxon>Desulfovibrionaceae</taxon>
        <taxon>Oceanidesulfovibrio</taxon>
    </lineage>
</organism>
<dbReference type="EMBL" id="QMIF01000018">
    <property type="protein sequence ID" value="TVM30992.1"/>
    <property type="molecule type" value="Genomic_DNA"/>
</dbReference>
<evidence type="ECO:0000256" key="1">
    <source>
        <dbReference type="ARBA" id="ARBA00022553"/>
    </source>
</evidence>
<keyword evidence="2" id="KW-0902">Two-component regulatory system</keyword>
<proteinExistence type="predicted"/>